<accession>A0A0E9UK41</accession>
<organism evidence="1">
    <name type="scientific">Anguilla anguilla</name>
    <name type="common">European freshwater eel</name>
    <name type="synonym">Muraena anguilla</name>
    <dbReference type="NCBI Taxonomy" id="7936"/>
    <lineage>
        <taxon>Eukaryota</taxon>
        <taxon>Metazoa</taxon>
        <taxon>Chordata</taxon>
        <taxon>Craniata</taxon>
        <taxon>Vertebrata</taxon>
        <taxon>Euteleostomi</taxon>
        <taxon>Actinopterygii</taxon>
        <taxon>Neopterygii</taxon>
        <taxon>Teleostei</taxon>
        <taxon>Anguilliformes</taxon>
        <taxon>Anguillidae</taxon>
        <taxon>Anguilla</taxon>
    </lineage>
</organism>
<dbReference type="AlphaFoldDB" id="A0A0E9UK41"/>
<evidence type="ECO:0000313" key="1">
    <source>
        <dbReference type="EMBL" id="JAH66081.1"/>
    </source>
</evidence>
<reference evidence="1" key="1">
    <citation type="submission" date="2014-11" db="EMBL/GenBank/DDBJ databases">
        <authorList>
            <person name="Amaro Gonzalez C."/>
        </authorList>
    </citation>
    <scope>NUCLEOTIDE SEQUENCE</scope>
</reference>
<dbReference type="EMBL" id="GBXM01042496">
    <property type="protein sequence ID" value="JAH66081.1"/>
    <property type="molecule type" value="Transcribed_RNA"/>
</dbReference>
<protein>
    <submittedName>
        <fullName evidence="1">Uncharacterized protein</fullName>
    </submittedName>
</protein>
<proteinExistence type="predicted"/>
<sequence>MCLLAFDLPLKPMFGLIRLFNIQAYINTF</sequence>
<name>A0A0E9UK41_ANGAN</name>
<reference evidence="1" key="2">
    <citation type="journal article" date="2015" name="Fish Shellfish Immunol.">
        <title>Early steps in the European eel (Anguilla anguilla)-Vibrio vulnificus interaction in the gills: Role of the RtxA13 toxin.</title>
        <authorList>
            <person name="Callol A."/>
            <person name="Pajuelo D."/>
            <person name="Ebbesson L."/>
            <person name="Teles M."/>
            <person name="MacKenzie S."/>
            <person name="Amaro C."/>
        </authorList>
    </citation>
    <scope>NUCLEOTIDE SEQUENCE</scope>
</reference>